<name>A0ACB5T460_AMBMO</name>
<gene>
    <name evidence="1" type="ORF">Amon02_000483800</name>
</gene>
<reference evidence="1" key="1">
    <citation type="submission" date="2023-04" db="EMBL/GenBank/DDBJ databases">
        <title>Ambrosiozyma monospora NBRC 10751.</title>
        <authorList>
            <person name="Ichikawa N."/>
            <person name="Sato H."/>
            <person name="Tonouchi N."/>
        </authorList>
    </citation>
    <scope>NUCLEOTIDE SEQUENCE</scope>
    <source>
        <strain evidence="1">NBRC 10751</strain>
    </source>
</reference>
<proteinExistence type="predicted"/>
<sequence length="290" mass="30963">MSPNNIKVKIEPTGDTTPTEPIVATSSPKSLIPRVSRKKATTTSTNKHNNMKTPLDRKKHQIDYNRVSKNGEKKKQYGGHGHDHGNRNHSHNSLGSGASSSSHSTAGSSASTNSSAKLSAFFVNLPDETTSTSNSISNVFMQPSKKNKSHGAAGSNGNEKGNGNGGSNTTARVAQNVRVKGEPGLNKDKKTTPGPTADDRTNMTTDTGMESFSAQLQSTPSPITMRKGRTNGVDVSESVSGSNTPNMTMDMGGGGSNDQDEREKQVQELQQQLDMQNQQHQFKKRKVGAV</sequence>
<comment type="caution">
    <text evidence="1">The sequence shown here is derived from an EMBL/GenBank/DDBJ whole genome shotgun (WGS) entry which is preliminary data.</text>
</comment>
<evidence type="ECO:0000313" key="1">
    <source>
        <dbReference type="EMBL" id="GME81268.1"/>
    </source>
</evidence>
<evidence type="ECO:0000313" key="2">
    <source>
        <dbReference type="Proteomes" id="UP001165064"/>
    </source>
</evidence>
<protein>
    <submittedName>
        <fullName evidence="1">Unnamed protein product</fullName>
    </submittedName>
</protein>
<dbReference type="EMBL" id="BSXS01003432">
    <property type="protein sequence ID" value="GME81268.1"/>
    <property type="molecule type" value="Genomic_DNA"/>
</dbReference>
<keyword evidence="2" id="KW-1185">Reference proteome</keyword>
<accession>A0ACB5T460</accession>
<dbReference type="Proteomes" id="UP001165064">
    <property type="component" value="Unassembled WGS sequence"/>
</dbReference>
<organism evidence="1 2">
    <name type="scientific">Ambrosiozyma monospora</name>
    <name type="common">Yeast</name>
    <name type="synonym">Endomycopsis monosporus</name>
    <dbReference type="NCBI Taxonomy" id="43982"/>
    <lineage>
        <taxon>Eukaryota</taxon>
        <taxon>Fungi</taxon>
        <taxon>Dikarya</taxon>
        <taxon>Ascomycota</taxon>
        <taxon>Saccharomycotina</taxon>
        <taxon>Pichiomycetes</taxon>
        <taxon>Pichiales</taxon>
        <taxon>Pichiaceae</taxon>
        <taxon>Ambrosiozyma</taxon>
    </lineage>
</organism>